<feature type="transmembrane region" description="Helical" evidence="11">
    <location>
        <begin position="20"/>
        <end position="41"/>
    </location>
</feature>
<dbReference type="Gene3D" id="1.50.40.10">
    <property type="entry name" value="Mitochondrial carrier domain"/>
    <property type="match status" value="1"/>
</dbReference>
<dbReference type="InterPro" id="IPR052217">
    <property type="entry name" value="Mito/Peroxisomal_Carrier"/>
</dbReference>
<dbReference type="PANTHER" id="PTHR45939:SF5">
    <property type="entry name" value="PEROXISOMAL MEMBRANE PROTEIN PMP34"/>
    <property type="match status" value="1"/>
</dbReference>
<evidence type="ECO:0000256" key="6">
    <source>
        <dbReference type="ARBA" id="ARBA00022989"/>
    </source>
</evidence>
<evidence type="ECO:0000256" key="4">
    <source>
        <dbReference type="ARBA" id="ARBA00022692"/>
    </source>
</evidence>
<dbReference type="GO" id="GO:0015230">
    <property type="term" value="F:FAD transmembrane transporter activity"/>
    <property type="evidence" value="ECO:0007669"/>
    <property type="project" value="TreeGrafter"/>
</dbReference>
<feature type="transmembrane region" description="Helical" evidence="11">
    <location>
        <begin position="117"/>
        <end position="136"/>
    </location>
</feature>
<comment type="similarity">
    <text evidence="2 10">Belongs to the mitochondrial carrier (TC 2.A.29) family.</text>
</comment>
<evidence type="ECO:0000313" key="13">
    <source>
        <dbReference type="Proteomes" id="UP000594262"/>
    </source>
</evidence>
<dbReference type="GO" id="GO:0015228">
    <property type="term" value="F:coenzyme A transmembrane transporter activity"/>
    <property type="evidence" value="ECO:0007669"/>
    <property type="project" value="TreeGrafter"/>
</dbReference>
<keyword evidence="7 9" id="KW-0472">Membrane</keyword>
<evidence type="ECO:0000256" key="1">
    <source>
        <dbReference type="ARBA" id="ARBA00004585"/>
    </source>
</evidence>
<dbReference type="GeneID" id="136807236"/>
<dbReference type="GO" id="GO:0044610">
    <property type="term" value="F:FMN transmembrane transporter activity"/>
    <property type="evidence" value="ECO:0007669"/>
    <property type="project" value="TreeGrafter"/>
</dbReference>
<dbReference type="AlphaFoldDB" id="A0A7M5WI05"/>
<protein>
    <submittedName>
        <fullName evidence="12">Uncharacterized protein</fullName>
    </submittedName>
</protein>
<dbReference type="PANTHER" id="PTHR45939">
    <property type="entry name" value="PEROXISOMAL MEMBRANE PROTEIN PMP34-RELATED"/>
    <property type="match status" value="1"/>
</dbReference>
<proteinExistence type="inferred from homology"/>
<dbReference type="GO" id="GO:0005778">
    <property type="term" value="C:peroxisomal membrane"/>
    <property type="evidence" value="ECO:0007669"/>
    <property type="project" value="UniProtKB-SubCell"/>
</dbReference>
<dbReference type="GO" id="GO:0005347">
    <property type="term" value="F:ATP transmembrane transporter activity"/>
    <property type="evidence" value="ECO:0007669"/>
    <property type="project" value="TreeGrafter"/>
</dbReference>
<feature type="repeat" description="Solcar" evidence="9">
    <location>
        <begin position="18"/>
        <end position="103"/>
    </location>
</feature>
<evidence type="ECO:0000256" key="5">
    <source>
        <dbReference type="ARBA" id="ARBA00022737"/>
    </source>
</evidence>
<dbReference type="GO" id="GO:0080122">
    <property type="term" value="F:AMP transmembrane transporter activity"/>
    <property type="evidence" value="ECO:0007669"/>
    <property type="project" value="TreeGrafter"/>
</dbReference>
<keyword evidence="6 11" id="KW-1133">Transmembrane helix</keyword>
<dbReference type="Pfam" id="PF00153">
    <property type="entry name" value="Mito_carr"/>
    <property type="match status" value="3"/>
</dbReference>
<evidence type="ECO:0000256" key="2">
    <source>
        <dbReference type="ARBA" id="ARBA00006375"/>
    </source>
</evidence>
<evidence type="ECO:0000313" key="12">
    <source>
        <dbReference type="EnsemblMetazoa" id="CLYHEMP000422.1"/>
    </source>
</evidence>
<dbReference type="GO" id="GO:0015217">
    <property type="term" value="F:ADP transmembrane transporter activity"/>
    <property type="evidence" value="ECO:0007669"/>
    <property type="project" value="TreeGrafter"/>
</dbReference>
<keyword evidence="8" id="KW-0576">Peroxisome</keyword>
<dbReference type="PROSITE" id="PS50920">
    <property type="entry name" value="SOLCAR"/>
    <property type="match status" value="3"/>
</dbReference>
<evidence type="ECO:0000256" key="8">
    <source>
        <dbReference type="ARBA" id="ARBA00023140"/>
    </source>
</evidence>
<dbReference type="Proteomes" id="UP000594262">
    <property type="component" value="Unplaced"/>
</dbReference>
<evidence type="ECO:0000256" key="3">
    <source>
        <dbReference type="ARBA" id="ARBA00022448"/>
    </source>
</evidence>
<evidence type="ECO:0000256" key="9">
    <source>
        <dbReference type="PROSITE-ProRule" id="PRU00282"/>
    </source>
</evidence>
<keyword evidence="4 9" id="KW-0812">Transmembrane</keyword>
<dbReference type="InterPro" id="IPR023395">
    <property type="entry name" value="MCP_dom_sf"/>
</dbReference>
<name>A0A7M5WI05_9CNID</name>
<dbReference type="OrthoDB" id="10266426at2759"/>
<sequence length="320" mass="34935">MSSSASGQNGLLEDLLSYSNLVHAIAGATGSVVGMSTFYPLDIVRTRFQADEKLKAVGPLQAMKKLADEEGVEALYRGLGPVLTSLYCSNFVYFYSFNGMKMIANSNGLKASVGRDLVLGYVAGCINAMMTTPLWVTNTRLKLQGVLKDEAGEQPEKKFNGLIDGMRKIAKEEGVHALWNGVEASFILSGNPAIHFMVYEALKRVVLKARGARGKTATLSSFESFVIGGFAKAVATVITYPLQLIQCRLRAKRRSKDGSGSMSSVLEEVLRTSGFNGLYKGMESKLYQTVLTASLMFLSYEKIMALIYTVFKVHQKSKKP</sequence>
<evidence type="ECO:0000256" key="10">
    <source>
        <dbReference type="RuleBase" id="RU000488"/>
    </source>
</evidence>
<feature type="transmembrane region" description="Helical" evidence="11">
    <location>
        <begin position="74"/>
        <end position="97"/>
    </location>
</feature>
<dbReference type="InterPro" id="IPR018108">
    <property type="entry name" value="MCP_transmembrane"/>
</dbReference>
<feature type="repeat" description="Solcar" evidence="9">
    <location>
        <begin position="111"/>
        <end position="205"/>
    </location>
</feature>
<keyword evidence="3 10" id="KW-0813">Transport</keyword>
<feature type="transmembrane region" description="Helical" evidence="11">
    <location>
        <begin position="290"/>
        <end position="311"/>
    </location>
</feature>
<evidence type="ECO:0000256" key="11">
    <source>
        <dbReference type="SAM" id="Phobius"/>
    </source>
</evidence>
<keyword evidence="13" id="KW-1185">Reference proteome</keyword>
<reference evidence="12" key="1">
    <citation type="submission" date="2021-01" db="UniProtKB">
        <authorList>
            <consortium name="EnsemblMetazoa"/>
        </authorList>
    </citation>
    <scope>IDENTIFICATION</scope>
</reference>
<dbReference type="EnsemblMetazoa" id="CLYHEMT000422.1">
    <property type="protein sequence ID" value="CLYHEMP000422.1"/>
    <property type="gene ID" value="CLYHEMG000422"/>
</dbReference>
<dbReference type="SUPFAM" id="SSF103506">
    <property type="entry name" value="Mitochondrial carrier"/>
    <property type="match status" value="1"/>
</dbReference>
<dbReference type="RefSeq" id="XP_066919938.1">
    <property type="nucleotide sequence ID" value="XM_067063837.1"/>
</dbReference>
<feature type="repeat" description="Solcar" evidence="9">
    <location>
        <begin position="219"/>
        <end position="306"/>
    </location>
</feature>
<organism evidence="12 13">
    <name type="scientific">Clytia hemisphaerica</name>
    <dbReference type="NCBI Taxonomy" id="252671"/>
    <lineage>
        <taxon>Eukaryota</taxon>
        <taxon>Metazoa</taxon>
        <taxon>Cnidaria</taxon>
        <taxon>Hydrozoa</taxon>
        <taxon>Hydroidolina</taxon>
        <taxon>Leptothecata</taxon>
        <taxon>Obeliida</taxon>
        <taxon>Clytiidae</taxon>
        <taxon>Clytia</taxon>
    </lineage>
</organism>
<keyword evidence="5" id="KW-0677">Repeat</keyword>
<evidence type="ECO:0000256" key="7">
    <source>
        <dbReference type="ARBA" id="ARBA00023136"/>
    </source>
</evidence>
<dbReference type="GO" id="GO:0051724">
    <property type="term" value="F:NAD transmembrane transporter activity"/>
    <property type="evidence" value="ECO:0007669"/>
    <property type="project" value="TreeGrafter"/>
</dbReference>
<accession>A0A7M5WI05</accession>
<comment type="subcellular location">
    <subcellularLocation>
        <location evidence="1">Peroxisome membrane</location>
        <topology evidence="1">Multi-pass membrane protein</topology>
    </subcellularLocation>
</comment>